<feature type="binding site" evidence="18">
    <location>
        <position position="157"/>
    </location>
    <ligand>
        <name>K(+)</name>
        <dbReference type="ChEBI" id="CHEBI:29103"/>
    </ligand>
</feature>
<feature type="binding site" evidence="18">
    <location>
        <position position="121"/>
    </location>
    <ligand>
        <name>K(+)</name>
        <dbReference type="ChEBI" id="CHEBI:29103"/>
    </ligand>
</feature>
<evidence type="ECO:0000256" key="11">
    <source>
        <dbReference type="ARBA" id="ARBA00023235"/>
    </source>
</evidence>
<keyword evidence="12 17" id="KW-0456">Lyase</keyword>
<sequence length="512" mass="55309">MKVVTSEEMAKIDILTIEHYGIPSMVLMENAAKAVVKYVLQGNPENVIILAGPGNNGGDGIAVGRILKNKVKNVRIFQLFSDNKLSEECMSQLEIAKKFRVLITQDYPEDKDIVNADTVIDAIFGTGLKRDIEGRLAKLIERLNSLNKFTVAVDIPSGISSDTGQILGTAVKSNITVTFGLPKRGHLIYPGRDYVGRLFIEDIGFPEELLLSEDLKISTIERDFVRSLIPQRPAYSHKGRYGHVFVIAGSVGKTGAAMMTSRSALRTGSGLVTIAIPEILKGVFQSKILEEMVLPLPCTEQTLSMEALPEIMNFINEKADVVAFGPGVGVNRDVREILKEVILKSQRPIVIDADGITLLGDIKEVLKNTTSEVILTPHPGELGRLINVSVKDIETNRIEIAQRVAEELGVVLVLKGVPTVVAEPQGKVYLNTTGNPGMATGGSGDVLTGVISSLIGQGVSPFYASVLGVYIHGLSGDIAARKKGFYGLIAGDIIDALPEAFIELSDEIYSEF</sequence>
<comment type="catalytic activity">
    <reaction evidence="15 17 19">
        <text>(6S)-NADHX + ADP = AMP + phosphate + NADH + H(+)</text>
        <dbReference type="Rhea" id="RHEA:32223"/>
        <dbReference type="ChEBI" id="CHEBI:15378"/>
        <dbReference type="ChEBI" id="CHEBI:43474"/>
        <dbReference type="ChEBI" id="CHEBI:57945"/>
        <dbReference type="ChEBI" id="CHEBI:64074"/>
        <dbReference type="ChEBI" id="CHEBI:456215"/>
        <dbReference type="ChEBI" id="CHEBI:456216"/>
        <dbReference type="EC" id="4.2.1.136"/>
    </reaction>
</comment>
<dbReference type="InterPro" id="IPR017953">
    <property type="entry name" value="Carbohydrate_kinase_pred_CS"/>
</dbReference>
<dbReference type="InterPro" id="IPR004443">
    <property type="entry name" value="YjeF_N_dom"/>
</dbReference>
<evidence type="ECO:0000256" key="2">
    <source>
        <dbReference type="ARBA" id="ARBA00000909"/>
    </source>
</evidence>
<comment type="similarity">
    <text evidence="17">Belongs to the NnrD/CARKD family.</text>
</comment>
<comment type="similarity">
    <text evidence="4 19">In the C-terminal section; belongs to the NnrD/CARKD family.</text>
</comment>
<evidence type="ECO:0000256" key="18">
    <source>
        <dbReference type="HAMAP-Rule" id="MF_01966"/>
    </source>
</evidence>
<dbReference type="PROSITE" id="PS01050">
    <property type="entry name" value="YJEF_C_2"/>
    <property type="match status" value="1"/>
</dbReference>
<feature type="binding site" evidence="18">
    <location>
        <begin position="55"/>
        <end position="59"/>
    </location>
    <ligand>
        <name>(6S)-NADPHX</name>
        <dbReference type="ChEBI" id="CHEBI:64076"/>
    </ligand>
</feature>
<comment type="function">
    <text evidence="18">Catalyzes the epimerization of the S- and R-forms of NAD(P)HX, a damaged form of NAD(P)H that is a result of enzymatic or heat-dependent hydration. This is a prerequisite for the S-specific NAD(P)H-hydrate dehydratase to allow the repair of both epimers of NAD(P)HX.</text>
</comment>
<feature type="binding site" evidence="17">
    <location>
        <position position="378"/>
    </location>
    <ligand>
        <name>(6S)-NADPHX</name>
        <dbReference type="ChEBI" id="CHEBI:64076"/>
    </ligand>
</feature>
<accession>A0A7C4EKE6</accession>
<protein>
    <recommendedName>
        <fullName evidence="19">Bifunctional NAD(P)H-hydrate repair enzyme</fullName>
    </recommendedName>
    <alternativeName>
        <fullName evidence="19">Nicotinamide nucleotide repair protein</fullName>
    </alternativeName>
    <domain>
        <recommendedName>
            <fullName evidence="19">ADP-dependent (S)-NAD(P)H-hydrate dehydratase</fullName>
            <ecNumber evidence="19">4.2.1.136</ecNumber>
        </recommendedName>
        <alternativeName>
            <fullName evidence="19">ADP-dependent NAD(P)HX dehydratase</fullName>
        </alternativeName>
    </domain>
    <domain>
        <recommendedName>
            <fullName evidence="19">NAD(P)H-hydrate epimerase</fullName>
            <ecNumber evidence="19">5.1.99.6</ecNumber>
        </recommendedName>
    </domain>
</protein>
<evidence type="ECO:0000256" key="6">
    <source>
        <dbReference type="ARBA" id="ARBA00022741"/>
    </source>
</evidence>
<keyword evidence="9 18" id="KW-0630">Potassium</keyword>
<comment type="function">
    <text evidence="14 19">Bifunctional enzyme that catalyzes the epimerization of the S- and R-forms of NAD(P)HX and the dehydration of the S-form of NAD(P)HX at the expense of ADP, which is converted to AMP. This allows the repair of both epimers of NAD(P)HX, a damaged form of NAD(P)H that is a result of enzymatic or heat-dependent hydration.</text>
</comment>
<keyword evidence="13" id="KW-0511">Multifunctional enzyme</keyword>
<comment type="catalytic activity">
    <reaction evidence="16 17 19">
        <text>(6S)-NADPHX + ADP = AMP + phosphate + NADPH + H(+)</text>
        <dbReference type="Rhea" id="RHEA:32235"/>
        <dbReference type="ChEBI" id="CHEBI:15378"/>
        <dbReference type="ChEBI" id="CHEBI:43474"/>
        <dbReference type="ChEBI" id="CHEBI:57783"/>
        <dbReference type="ChEBI" id="CHEBI:64076"/>
        <dbReference type="ChEBI" id="CHEBI:456215"/>
        <dbReference type="ChEBI" id="CHEBI:456216"/>
        <dbReference type="EC" id="4.2.1.136"/>
    </reaction>
</comment>
<reference evidence="22" key="1">
    <citation type="journal article" date="2020" name="mSystems">
        <title>Genome- and Community-Level Interaction Insights into Carbon Utilization and Element Cycling Functions of Hydrothermarchaeota in Hydrothermal Sediment.</title>
        <authorList>
            <person name="Zhou Z."/>
            <person name="Liu Y."/>
            <person name="Xu W."/>
            <person name="Pan J."/>
            <person name="Luo Z.H."/>
            <person name="Li M."/>
        </authorList>
    </citation>
    <scope>NUCLEOTIDE SEQUENCE [LARGE SCALE GENOMIC DNA]</scope>
    <source>
        <strain evidence="22">SpSt-788</strain>
    </source>
</reference>
<evidence type="ECO:0000256" key="14">
    <source>
        <dbReference type="ARBA" id="ARBA00025153"/>
    </source>
</evidence>
<comment type="similarity">
    <text evidence="3 19">In the N-terminal section; belongs to the NnrE/AIBP family.</text>
</comment>
<evidence type="ECO:0000256" key="7">
    <source>
        <dbReference type="ARBA" id="ARBA00022840"/>
    </source>
</evidence>
<organism evidence="22">
    <name type="scientific">Thermodesulfovibrio aggregans</name>
    <dbReference type="NCBI Taxonomy" id="86166"/>
    <lineage>
        <taxon>Bacteria</taxon>
        <taxon>Pseudomonadati</taxon>
        <taxon>Nitrospirota</taxon>
        <taxon>Thermodesulfovibrionia</taxon>
        <taxon>Thermodesulfovibrionales</taxon>
        <taxon>Thermodesulfovibrionaceae</taxon>
        <taxon>Thermodesulfovibrio</taxon>
    </lineage>
</organism>
<dbReference type="NCBIfam" id="TIGR00197">
    <property type="entry name" value="yjeF_nterm"/>
    <property type="match status" value="1"/>
</dbReference>
<feature type="domain" description="YjeF N-terminal" evidence="21">
    <location>
        <begin position="9"/>
        <end position="211"/>
    </location>
</feature>
<dbReference type="PROSITE" id="PS51383">
    <property type="entry name" value="YJEF_C_3"/>
    <property type="match status" value="1"/>
</dbReference>
<evidence type="ECO:0000256" key="9">
    <source>
        <dbReference type="ARBA" id="ARBA00022958"/>
    </source>
</evidence>
<feature type="binding site" evidence="18">
    <location>
        <position position="154"/>
    </location>
    <ligand>
        <name>(6S)-NADPHX</name>
        <dbReference type="ChEBI" id="CHEBI:64076"/>
    </ligand>
</feature>
<dbReference type="AlphaFoldDB" id="A0A7C4EKE6"/>
<comment type="caution">
    <text evidence="18">Lacks conserved residue(s) required for the propagation of feature annotation.</text>
</comment>
<evidence type="ECO:0000256" key="10">
    <source>
        <dbReference type="ARBA" id="ARBA00023027"/>
    </source>
</evidence>
<dbReference type="PIRSF" id="PIRSF017184">
    <property type="entry name" value="Nnr"/>
    <property type="match status" value="1"/>
</dbReference>
<evidence type="ECO:0000256" key="5">
    <source>
        <dbReference type="ARBA" id="ARBA00022723"/>
    </source>
</evidence>
<comment type="function">
    <text evidence="17">Catalyzes the dehydration of the S-form of NAD(P)HX at the expense of ADP, which is converted to AMP. Together with NAD(P)HX epimerase, which catalyzes the epimerization of the S- and R-forms, the enzyme allows the repair of both epimers of NAD(P)HX, a damaged form of NAD(P)H that is a result of enzymatic or heat-dependent hydration.</text>
</comment>
<dbReference type="Gene3D" id="3.40.1190.20">
    <property type="match status" value="1"/>
</dbReference>
<dbReference type="Pfam" id="PF01256">
    <property type="entry name" value="Carb_kinase"/>
    <property type="match status" value="1"/>
</dbReference>
<evidence type="ECO:0000256" key="3">
    <source>
        <dbReference type="ARBA" id="ARBA00006001"/>
    </source>
</evidence>
<proteinExistence type="inferred from homology"/>
<dbReference type="PANTHER" id="PTHR12592:SF0">
    <property type="entry name" value="ATP-DEPENDENT (S)-NAD(P)H-HYDRATE DEHYDRATASE"/>
    <property type="match status" value="1"/>
</dbReference>
<dbReference type="InterPro" id="IPR036652">
    <property type="entry name" value="YjeF_N_dom_sf"/>
</dbReference>
<keyword evidence="8 17" id="KW-0521">NADP</keyword>
<evidence type="ECO:0000256" key="1">
    <source>
        <dbReference type="ARBA" id="ARBA00000013"/>
    </source>
</evidence>
<dbReference type="Pfam" id="PF03853">
    <property type="entry name" value="YjeF_N"/>
    <property type="match status" value="1"/>
</dbReference>
<evidence type="ECO:0000259" key="21">
    <source>
        <dbReference type="PROSITE" id="PS51385"/>
    </source>
</evidence>
<feature type="binding site" evidence="18">
    <location>
        <begin position="125"/>
        <end position="131"/>
    </location>
    <ligand>
        <name>(6S)-NADPHX</name>
        <dbReference type="ChEBI" id="CHEBI:64076"/>
    </ligand>
</feature>
<keyword evidence="11 18" id="KW-0413">Isomerase</keyword>
<dbReference type="SUPFAM" id="SSF64153">
    <property type="entry name" value="YjeF N-terminal domain-like"/>
    <property type="match status" value="1"/>
</dbReference>
<dbReference type="HAMAP" id="MF_01965">
    <property type="entry name" value="NADHX_dehydratase"/>
    <property type="match status" value="1"/>
</dbReference>
<feature type="binding site" evidence="17">
    <location>
        <position position="445"/>
    </location>
    <ligand>
        <name>(6S)-NADPHX</name>
        <dbReference type="ChEBI" id="CHEBI:64076"/>
    </ligand>
</feature>
<comment type="catalytic activity">
    <reaction evidence="2 18 19">
        <text>(6R)-NADPHX = (6S)-NADPHX</text>
        <dbReference type="Rhea" id="RHEA:32227"/>
        <dbReference type="ChEBI" id="CHEBI:64076"/>
        <dbReference type="ChEBI" id="CHEBI:64077"/>
        <dbReference type="EC" id="5.1.99.6"/>
    </reaction>
</comment>
<dbReference type="InterPro" id="IPR000631">
    <property type="entry name" value="CARKD"/>
</dbReference>
<feature type="binding site" evidence="17">
    <location>
        <begin position="415"/>
        <end position="419"/>
    </location>
    <ligand>
        <name>AMP</name>
        <dbReference type="ChEBI" id="CHEBI:456215"/>
    </ligand>
</feature>
<comment type="caution">
    <text evidence="22">The sequence shown here is derived from an EMBL/GenBank/DDBJ whole genome shotgun (WGS) entry which is preliminary data.</text>
</comment>
<dbReference type="EC" id="5.1.99.6" evidence="19"/>
<feature type="binding site" evidence="18">
    <location>
        <position position="56"/>
    </location>
    <ligand>
        <name>K(+)</name>
        <dbReference type="ChEBI" id="CHEBI:29103"/>
    </ligand>
</feature>
<dbReference type="InterPro" id="IPR029056">
    <property type="entry name" value="Ribokinase-like"/>
</dbReference>
<comment type="subunit">
    <text evidence="17">Homotetramer.</text>
</comment>
<comment type="catalytic activity">
    <reaction evidence="1 18 19">
        <text>(6R)-NADHX = (6S)-NADHX</text>
        <dbReference type="Rhea" id="RHEA:32215"/>
        <dbReference type="ChEBI" id="CHEBI:64074"/>
        <dbReference type="ChEBI" id="CHEBI:64075"/>
        <dbReference type="EC" id="5.1.99.6"/>
    </reaction>
</comment>
<name>A0A7C4EKE6_9BACT</name>
<keyword evidence="5 18" id="KW-0479">Metal-binding</keyword>
<evidence type="ECO:0000256" key="8">
    <source>
        <dbReference type="ARBA" id="ARBA00022857"/>
    </source>
</evidence>
<dbReference type="GO" id="GO:0110051">
    <property type="term" value="P:metabolite repair"/>
    <property type="evidence" value="ECO:0007669"/>
    <property type="project" value="TreeGrafter"/>
</dbReference>
<dbReference type="CDD" id="cd01171">
    <property type="entry name" value="YXKO-related"/>
    <property type="match status" value="1"/>
</dbReference>
<dbReference type="InterPro" id="IPR030677">
    <property type="entry name" value="Nnr"/>
</dbReference>
<dbReference type="Gene3D" id="3.40.50.10260">
    <property type="entry name" value="YjeF N-terminal domain"/>
    <property type="match status" value="1"/>
</dbReference>
<dbReference type="GO" id="GO:0046872">
    <property type="term" value="F:metal ion binding"/>
    <property type="evidence" value="ECO:0007669"/>
    <property type="project" value="UniProtKB-UniRule"/>
</dbReference>
<evidence type="ECO:0000256" key="13">
    <source>
        <dbReference type="ARBA" id="ARBA00023268"/>
    </source>
</evidence>
<evidence type="ECO:0000313" key="22">
    <source>
        <dbReference type="EMBL" id="HGG99503.1"/>
    </source>
</evidence>
<dbReference type="GO" id="GO:0046496">
    <property type="term" value="P:nicotinamide nucleotide metabolic process"/>
    <property type="evidence" value="ECO:0007669"/>
    <property type="project" value="UniProtKB-UniRule"/>
</dbReference>
<keyword evidence="7 17" id="KW-0067">ATP-binding</keyword>
<evidence type="ECO:0000259" key="20">
    <source>
        <dbReference type="PROSITE" id="PS51383"/>
    </source>
</evidence>
<evidence type="ECO:0000256" key="16">
    <source>
        <dbReference type="ARBA" id="ARBA00049209"/>
    </source>
</evidence>
<evidence type="ECO:0000256" key="12">
    <source>
        <dbReference type="ARBA" id="ARBA00023239"/>
    </source>
</evidence>
<feature type="binding site" evidence="17">
    <location>
        <position position="327"/>
    </location>
    <ligand>
        <name>(6S)-NADPHX</name>
        <dbReference type="ChEBI" id="CHEBI:64076"/>
    </ligand>
</feature>
<dbReference type="EMBL" id="DTHO01000035">
    <property type="protein sequence ID" value="HGG99503.1"/>
    <property type="molecule type" value="Genomic_DNA"/>
</dbReference>
<dbReference type="GO" id="GO:0005524">
    <property type="term" value="F:ATP binding"/>
    <property type="evidence" value="ECO:0007669"/>
    <property type="project" value="UniProtKB-UniRule"/>
</dbReference>
<dbReference type="EC" id="4.2.1.136" evidence="19"/>
<dbReference type="HAMAP" id="MF_01966">
    <property type="entry name" value="NADHX_epimerase"/>
    <property type="match status" value="1"/>
</dbReference>
<comment type="cofactor">
    <cofactor evidence="18 19">
        <name>K(+)</name>
        <dbReference type="ChEBI" id="CHEBI:29103"/>
    </cofactor>
    <text evidence="18 19">Binds 1 potassium ion per subunit.</text>
</comment>
<comment type="cofactor">
    <cofactor evidence="17">
        <name>Mg(2+)</name>
        <dbReference type="ChEBI" id="CHEBI:18420"/>
    </cofactor>
</comment>
<evidence type="ECO:0000256" key="19">
    <source>
        <dbReference type="PIRNR" id="PIRNR017184"/>
    </source>
</evidence>
<dbReference type="NCBIfam" id="TIGR00196">
    <property type="entry name" value="yjeF_cterm"/>
    <property type="match status" value="1"/>
</dbReference>
<gene>
    <name evidence="18" type="primary">nnrE</name>
    <name evidence="17" type="synonym">nnrD</name>
    <name evidence="22" type="ORF">ENV75_03500</name>
</gene>
<feature type="domain" description="YjeF C-terminal" evidence="20">
    <location>
        <begin position="221"/>
        <end position="504"/>
    </location>
</feature>
<comment type="similarity">
    <text evidence="18">Belongs to the NnrE/AIBP family.</text>
</comment>
<keyword evidence="10 17" id="KW-0520">NAD</keyword>
<dbReference type="FunFam" id="3.40.50.10260:FF:000003">
    <property type="entry name" value="Multifunctional fusion protein"/>
    <property type="match status" value="1"/>
</dbReference>
<feature type="binding site" evidence="17">
    <location>
        <position position="256"/>
    </location>
    <ligand>
        <name>(6S)-NADPHX</name>
        <dbReference type="ChEBI" id="CHEBI:64076"/>
    </ligand>
</feature>
<dbReference type="GO" id="GO:0052856">
    <property type="term" value="F:NAD(P)HX epimerase activity"/>
    <property type="evidence" value="ECO:0007669"/>
    <property type="project" value="UniProtKB-UniRule"/>
</dbReference>
<dbReference type="PROSITE" id="PS51385">
    <property type="entry name" value="YJEF_N"/>
    <property type="match status" value="1"/>
</dbReference>
<dbReference type="PANTHER" id="PTHR12592">
    <property type="entry name" value="ATP-DEPENDENT (S)-NAD(P)H-HYDRATE DEHYDRATASE FAMILY MEMBER"/>
    <property type="match status" value="1"/>
</dbReference>
<evidence type="ECO:0000256" key="4">
    <source>
        <dbReference type="ARBA" id="ARBA00009524"/>
    </source>
</evidence>
<dbReference type="SUPFAM" id="SSF53613">
    <property type="entry name" value="Ribokinase-like"/>
    <property type="match status" value="1"/>
</dbReference>
<evidence type="ECO:0000256" key="15">
    <source>
        <dbReference type="ARBA" id="ARBA00048238"/>
    </source>
</evidence>
<dbReference type="GO" id="GO:0052855">
    <property type="term" value="F:ADP-dependent NAD(P)H-hydrate dehydratase activity"/>
    <property type="evidence" value="ECO:0007669"/>
    <property type="project" value="UniProtKB-UniRule"/>
</dbReference>
<keyword evidence="6 17" id="KW-0547">Nucleotide-binding</keyword>
<evidence type="ECO:0000256" key="17">
    <source>
        <dbReference type="HAMAP-Rule" id="MF_01965"/>
    </source>
</evidence>
<feature type="binding site" evidence="17">
    <location>
        <position position="444"/>
    </location>
    <ligand>
        <name>AMP</name>
        <dbReference type="ChEBI" id="CHEBI:456215"/>
    </ligand>
</feature>